<gene>
    <name evidence="2" type="ORF">FSO04_42860</name>
</gene>
<dbReference type="OrthoDB" id="6490254at2"/>
<dbReference type="AlphaFoldDB" id="A0A6N6W0R5"/>
<dbReference type="InterPro" id="IPR021225">
    <property type="entry name" value="Tlde1_dom"/>
</dbReference>
<comment type="caution">
    <text evidence="2">The sequence shown here is derived from an EMBL/GenBank/DDBJ whole genome shotgun (WGS) entry which is preliminary data.</text>
</comment>
<dbReference type="Pfam" id="PF10908">
    <property type="entry name" value="Tlde1_dom"/>
    <property type="match status" value="1"/>
</dbReference>
<dbReference type="Proteomes" id="UP000463700">
    <property type="component" value="Unassembled WGS sequence"/>
</dbReference>
<evidence type="ECO:0000313" key="2">
    <source>
        <dbReference type="EMBL" id="KAE8753861.1"/>
    </source>
</evidence>
<feature type="domain" description="Tlde1" evidence="1">
    <location>
        <begin position="25"/>
        <end position="141"/>
    </location>
</feature>
<evidence type="ECO:0000259" key="1">
    <source>
        <dbReference type="Pfam" id="PF10908"/>
    </source>
</evidence>
<proteinExistence type="predicted"/>
<dbReference type="EMBL" id="VOSW01000163">
    <property type="protein sequence ID" value="KAE8753861.1"/>
    <property type="molecule type" value="Genomic_DNA"/>
</dbReference>
<evidence type="ECO:0000313" key="3">
    <source>
        <dbReference type="Proteomes" id="UP000463700"/>
    </source>
</evidence>
<reference evidence="2 3" key="1">
    <citation type="journal article" date="2020" name="Int. J. Syst. Evol. Microbiol.">
        <title>Paraburkholderia madseniana sp. nov., a phenolic acid-degrading bacterium isolated from acidic forest soil.</title>
        <authorList>
            <person name="Wilhelm R.C."/>
            <person name="Murphy S.J.L."/>
            <person name="Feriancek N.M."/>
            <person name="Karasz D.C."/>
            <person name="DeRito C.M."/>
            <person name="Newman J.D."/>
            <person name="Buckley D.H."/>
        </authorList>
    </citation>
    <scope>NUCLEOTIDE SEQUENCE [LARGE SCALE GENOMIC DNA]</scope>
    <source>
        <strain evidence="2 3">RP11</strain>
    </source>
</reference>
<dbReference type="RefSeq" id="WP_154567408.1">
    <property type="nucleotide sequence ID" value="NZ_VOSW01000163.1"/>
</dbReference>
<protein>
    <submittedName>
        <fullName evidence="2">DUF2778 domain-containing protein</fullName>
    </submittedName>
</protein>
<organism evidence="2 3">
    <name type="scientific">Paraburkholderia madseniana</name>
    <dbReference type="NCBI Taxonomy" id="2599607"/>
    <lineage>
        <taxon>Bacteria</taxon>
        <taxon>Pseudomonadati</taxon>
        <taxon>Pseudomonadota</taxon>
        <taxon>Betaproteobacteria</taxon>
        <taxon>Burkholderiales</taxon>
        <taxon>Burkholderiaceae</taxon>
        <taxon>Paraburkholderia</taxon>
    </lineage>
</organism>
<name>A0A6N6W0R5_9BURK</name>
<sequence length="159" mass="17533">MPVACTFQLNAKPTSVLQCAGIGNFVAFSGRDSGRDNPAAVEKEMIGPLPPGRYYIVDRQSGGHLGWLYDVVRKYGYGTDRDQWFALWREKTGDTTIINGVHRGQFRLHPIGPQGLSEGCITLTSPHSFAQFATYLRKQGATWPVPGSSLKAYGWVDVQ</sequence>
<accession>A0A6N6W0R5</accession>